<accession>A0A010S5N2</accession>
<comment type="caution">
    <text evidence="3">The sequence shown here is derived from an EMBL/GenBank/DDBJ whole genome shotgun (WGS) entry which is preliminary data.</text>
</comment>
<dbReference type="PROSITE" id="PS51819">
    <property type="entry name" value="VOC"/>
    <property type="match status" value="1"/>
</dbReference>
<organism evidence="3 4">
    <name type="scientific">Pseudomonas fluorescens HK44</name>
    <dbReference type="NCBI Taxonomy" id="1042209"/>
    <lineage>
        <taxon>Bacteria</taxon>
        <taxon>Pseudomonadati</taxon>
        <taxon>Pseudomonadota</taxon>
        <taxon>Gammaproteobacteria</taxon>
        <taxon>Pseudomonadales</taxon>
        <taxon>Pseudomonadaceae</taxon>
        <taxon>Pseudomonas</taxon>
    </lineage>
</organism>
<dbReference type="Proteomes" id="UP000022611">
    <property type="component" value="Unassembled WGS sequence"/>
</dbReference>
<keyword evidence="1" id="KW-0479">Metal-binding</keyword>
<evidence type="ECO:0000313" key="4">
    <source>
        <dbReference type="Proteomes" id="UP000022611"/>
    </source>
</evidence>
<evidence type="ECO:0000259" key="2">
    <source>
        <dbReference type="PROSITE" id="PS51819"/>
    </source>
</evidence>
<dbReference type="PANTHER" id="PTHR43048:SF6">
    <property type="entry name" value="BLR8189 PROTEIN"/>
    <property type="match status" value="1"/>
</dbReference>
<reference evidence="3 4" key="1">
    <citation type="journal article" date="2011" name="J. Bacteriol.">
        <title>Draft genome sequence of the polycyclic aromatic hydrocarbon-degrading, genetically engineered bioluminescent bioreporter Pseudomonas fluorescens HK44.</title>
        <authorList>
            <person name="Chauhan A."/>
            <person name="Layton A.C."/>
            <person name="Williams D.E."/>
            <person name="Smartt A.E."/>
            <person name="Ripp S."/>
            <person name="Karpinets T.V."/>
            <person name="Brown S.D."/>
            <person name="Sayler G.S."/>
        </authorList>
    </citation>
    <scope>NUCLEOTIDE SEQUENCE [LARGE SCALE GENOMIC DNA]</scope>
    <source>
        <strain evidence="3 4">HK44</strain>
    </source>
</reference>
<dbReference type="InterPro" id="IPR051785">
    <property type="entry name" value="MMCE/EMCE_epimerase"/>
</dbReference>
<evidence type="ECO:0000313" key="3">
    <source>
        <dbReference type="EMBL" id="EXF95854.1"/>
    </source>
</evidence>
<dbReference type="HOGENOM" id="CLU_046006_2_0_6"/>
<dbReference type="InterPro" id="IPR029068">
    <property type="entry name" value="Glyas_Bleomycin-R_OHBP_Dase"/>
</dbReference>
<sequence>MNVRAIEHVGITVPDMEAATRFFVEAFGAEKLYDMLDAPLGGPEVEAGLGIPPGAVIASIRMLRLGNGPNLELFSYTGVQQLQPIVPSDFGIQHICIYVDDIDAAANRLEKAGGVLLSRPGDLPGGDAGPGNRYVYTRTPWGSTIELVTYPSSQAYERHTHLRRWRPDLTEPGDHEIQAQ</sequence>
<dbReference type="EMBL" id="AFOY02000004">
    <property type="protein sequence ID" value="EXF95854.1"/>
    <property type="molecule type" value="Genomic_DNA"/>
</dbReference>
<dbReference type="OrthoDB" id="2613830at2"/>
<dbReference type="AlphaFoldDB" id="A0A010S5N2"/>
<dbReference type="Gene3D" id="3.10.180.10">
    <property type="entry name" value="2,3-Dihydroxybiphenyl 1,2-Dioxygenase, domain 1"/>
    <property type="match status" value="1"/>
</dbReference>
<dbReference type="RefSeq" id="WP_019689159.1">
    <property type="nucleotide sequence ID" value="NZ_AFOY02000004.1"/>
</dbReference>
<proteinExistence type="predicted"/>
<dbReference type="InterPro" id="IPR037523">
    <property type="entry name" value="VOC_core"/>
</dbReference>
<dbReference type="eggNOG" id="COG0346">
    <property type="taxonomic scope" value="Bacteria"/>
</dbReference>
<dbReference type="GO" id="GO:0046872">
    <property type="term" value="F:metal ion binding"/>
    <property type="evidence" value="ECO:0007669"/>
    <property type="project" value="UniProtKB-KW"/>
</dbReference>
<dbReference type="CDD" id="cd16361">
    <property type="entry name" value="VOC_ShValD_like"/>
    <property type="match status" value="1"/>
</dbReference>
<dbReference type="GO" id="GO:0046491">
    <property type="term" value="P:L-methylmalonyl-CoA metabolic process"/>
    <property type="evidence" value="ECO:0007669"/>
    <property type="project" value="TreeGrafter"/>
</dbReference>
<gene>
    <name evidence="3" type="ORF">HK44_021035</name>
</gene>
<dbReference type="GO" id="GO:0004493">
    <property type="term" value="F:methylmalonyl-CoA epimerase activity"/>
    <property type="evidence" value="ECO:0007669"/>
    <property type="project" value="TreeGrafter"/>
</dbReference>
<dbReference type="Pfam" id="PF13669">
    <property type="entry name" value="Glyoxalase_4"/>
    <property type="match status" value="1"/>
</dbReference>
<feature type="domain" description="VOC" evidence="2">
    <location>
        <begin position="5"/>
        <end position="150"/>
    </location>
</feature>
<protein>
    <submittedName>
        <fullName evidence="3">Glyoxalase</fullName>
    </submittedName>
</protein>
<evidence type="ECO:0000256" key="1">
    <source>
        <dbReference type="ARBA" id="ARBA00022723"/>
    </source>
</evidence>
<name>A0A010S5N2_PSEFL</name>
<dbReference type="PATRIC" id="fig|1042209.11.peg.735"/>
<dbReference type="PANTHER" id="PTHR43048">
    <property type="entry name" value="METHYLMALONYL-COA EPIMERASE"/>
    <property type="match status" value="1"/>
</dbReference>
<dbReference type="SUPFAM" id="SSF54593">
    <property type="entry name" value="Glyoxalase/Bleomycin resistance protein/Dihydroxybiphenyl dioxygenase"/>
    <property type="match status" value="1"/>
</dbReference>